<dbReference type="AlphaFoldDB" id="A0A8S3JUS2"/>
<reference evidence="1" key="1">
    <citation type="submission" date="2021-02" db="EMBL/GenBank/DDBJ databases">
        <authorList>
            <person name="Nowell W R."/>
        </authorList>
    </citation>
    <scope>NUCLEOTIDE SEQUENCE</scope>
</reference>
<dbReference type="Proteomes" id="UP000681720">
    <property type="component" value="Unassembled WGS sequence"/>
</dbReference>
<evidence type="ECO:0000313" key="2">
    <source>
        <dbReference type="Proteomes" id="UP000681720"/>
    </source>
</evidence>
<evidence type="ECO:0000313" key="1">
    <source>
        <dbReference type="EMBL" id="CAF5222386.1"/>
    </source>
</evidence>
<gene>
    <name evidence="1" type="ORF">GIL414_LOCUS85044</name>
</gene>
<accession>A0A8S3JUS2</accession>
<feature type="non-terminal residue" evidence="1">
    <location>
        <position position="1"/>
    </location>
</feature>
<proteinExistence type="predicted"/>
<sequence length="41" mass="4559">GATEQFSAILLNFLNLKSSQTTDYPVAGHWSEKTAQEAEKF</sequence>
<dbReference type="EMBL" id="CAJOBJ010368734">
    <property type="protein sequence ID" value="CAF5222386.1"/>
    <property type="molecule type" value="Genomic_DNA"/>
</dbReference>
<protein>
    <submittedName>
        <fullName evidence="1">Uncharacterized protein</fullName>
    </submittedName>
</protein>
<name>A0A8S3JUS2_9BILA</name>
<organism evidence="1 2">
    <name type="scientific">Rotaria magnacalcarata</name>
    <dbReference type="NCBI Taxonomy" id="392030"/>
    <lineage>
        <taxon>Eukaryota</taxon>
        <taxon>Metazoa</taxon>
        <taxon>Spiralia</taxon>
        <taxon>Gnathifera</taxon>
        <taxon>Rotifera</taxon>
        <taxon>Eurotatoria</taxon>
        <taxon>Bdelloidea</taxon>
        <taxon>Philodinida</taxon>
        <taxon>Philodinidae</taxon>
        <taxon>Rotaria</taxon>
    </lineage>
</organism>
<dbReference type="Gene3D" id="3.40.640.10">
    <property type="entry name" value="Type I PLP-dependent aspartate aminotransferase-like (Major domain)"/>
    <property type="match status" value="1"/>
</dbReference>
<dbReference type="InterPro" id="IPR015421">
    <property type="entry name" value="PyrdxlP-dep_Trfase_major"/>
</dbReference>
<comment type="caution">
    <text evidence="1">The sequence shown here is derived from an EMBL/GenBank/DDBJ whole genome shotgun (WGS) entry which is preliminary data.</text>
</comment>